<evidence type="ECO:0008006" key="3">
    <source>
        <dbReference type="Google" id="ProtNLM"/>
    </source>
</evidence>
<feature type="non-terminal residue" evidence="1">
    <location>
        <position position="1"/>
    </location>
</feature>
<sequence length="70" mass="7916">PYIPLEVGENIIDQLSGHVASLRSCALTCRGWDCHARQHLITSISVRSREDLYSIRDYMASNPRMGSLVR</sequence>
<accession>A0A5C3P3J9</accession>
<dbReference type="Proteomes" id="UP000308197">
    <property type="component" value="Unassembled WGS sequence"/>
</dbReference>
<dbReference type="InterPro" id="IPR036047">
    <property type="entry name" value="F-box-like_dom_sf"/>
</dbReference>
<organism evidence="1 2">
    <name type="scientific">Polyporus arcularius HHB13444</name>
    <dbReference type="NCBI Taxonomy" id="1314778"/>
    <lineage>
        <taxon>Eukaryota</taxon>
        <taxon>Fungi</taxon>
        <taxon>Dikarya</taxon>
        <taxon>Basidiomycota</taxon>
        <taxon>Agaricomycotina</taxon>
        <taxon>Agaricomycetes</taxon>
        <taxon>Polyporales</taxon>
        <taxon>Polyporaceae</taxon>
        <taxon>Polyporus</taxon>
    </lineage>
</organism>
<name>A0A5C3P3J9_9APHY</name>
<dbReference type="EMBL" id="ML211796">
    <property type="protein sequence ID" value="TFK80333.1"/>
    <property type="molecule type" value="Genomic_DNA"/>
</dbReference>
<keyword evidence="2" id="KW-1185">Reference proteome</keyword>
<protein>
    <recommendedName>
        <fullName evidence="3">F-box domain-containing protein</fullName>
    </recommendedName>
</protein>
<reference evidence="1 2" key="1">
    <citation type="journal article" date="2019" name="Nat. Ecol. Evol.">
        <title>Megaphylogeny resolves global patterns of mushroom evolution.</title>
        <authorList>
            <person name="Varga T."/>
            <person name="Krizsan K."/>
            <person name="Foldi C."/>
            <person name="Dima B."/>
            <person name="Sanchez-Garcia M."/>
            <person name="Sanchez-Ramirez S."/>
            <person name="Szollosi G.J."/>
            <person name="Szarkandi J.G."/>
            <person name="Papp V."/>
            <person name="Albert L."/>
            <person name="Andreopoulos W."/>
            <person name="Angelini C."/>
            <person name="Antonin V."/>
            <person name="Barry K.W."/>
            <person name="Bougher N.L."/>
            <person name="Buchanan P."/>
            <person name="Buyck B."/>
            <person name="Bense V."/>
            <person name="Catcheside P."/>
            <person name="Chovatia M."/>
            <person name="Cooper J."/>
            <person name="Damon W."/>
            <person name="Desjardin D."/>
            <person name="Finy P."/>
            <person name="Geml J."/>
            <person name="Haridas S."/>
            <person name="Hughes K."/>
            <person name="Justo A."/>
            <person name="Karasinski D."/>
            <person name="Kautmanova I."/>
            <person name="Kiss B."/>
            <person name="Kocsube S."/>
            <person name="Kotiranta H."/>
            <person name="LaButti K.M."/>
            <person name="Lechner B.E."/>
            <person name="Liimatainen K."/>
            <person name="Lipzen A."/>
            <person name="Lukacs Z."/>
            <person name="Mihaltcheva S."/>
            <person name="Morgado L.N."/>
            <person name="Niskanen T."/>
            <person name="Noordeloos M.E."/>
            <person name="Ohm R.A."/>
            <person name="Ortiz-Santana B."/>
            <person name="Ovrebo C."/>
            <person name="Racz N."/>
            <person name="Riley R."/>
            <person name="Savchenko A."/>
            <person name="Shiryaev A."/>
            <person name="Soop K."/>
            <person name="Spirin V."/>
            <person name="Szebenyi C."/>
            <person name="Tomsovsky M."/>
            <person name="Tulloss R.E."/>
            <person name="Uehling J."/>
            <person name="Grigoriev I.V."/>
            <person name="Vagvolgyi C."/>
            <person name="Papp T."/>
            <person name="Martin F.M."/>
            <person name="Miettinen O."/>
            <person name="Hibbett D.S."/>
            <person name="Nagy L.G."/>
        </authorList>
    </citation>
    <scope>NUCLEOTIDE SEQUENCE [LARGE SCALE GENOMIC DNA]</scope>
    <source>
        <strain evidence="1 2">HHB13444</strain>
    </source>
</reference>
<proteinExistence type="predicted"/>
<dbReference type="AlphaFoldDB" id="A0A5C3P3J9"/>
<gene>
    <name evidence="1" type="ORF">K466DRAFT_441781</name>
</gene>
<feature type="non-terminal residue" evidence="1">
    <location>
        <position position="70"/>
    </location>
</feature>
<evidence type="ECO:0000313" key="1">
    <source>
        <dbReference type="EMBL" id="TFK80333.1"/>
    </source>
</evidence>
<dbReference type="InParanoid" id="A0A5C3P3J9"/>
<dbReference type="SUPFAM" id="SSF81383">
    <property type="entry name" value="F-box domain"/>
    <property type="match status" value="1"/>
</dbReference>
<evidence type="ECO:0000313" key="2">
    <source>
        <dbReference type="Proteomes" id="UP000308197"/>
    </source>
</evidence>